<dbReference type="AlphaFoldDB" id="A1BJ90"/>
<proteinExistence type="inferred from homology"/>
<keyword evidence="4" id="KW-1185">Reference proteome</keyword>
<dbReference type="EMBL" id="CP000492">
    <property type="protein sequence ID" value="ABL66467.1"/>
    <property type="molecule type" value="Genomic_DNA"/>
</dbReference>
<dbReference type="PANTHER" id="PTHR34477:SF1">
    <property type="entry name" value="UPF0213 PROTEIN YHBQ"/>
    <property type="match status" value="1"/>
</dbReference>
<dbReference type="OrthoDB" id="677560at2"/>
<protein>
    <submittedName>
        <fullName evidence="3">Excinuclease ABC, C subunit domain protein</fullName>
    </submittedName>
</protein>
<dbReference type="InterPro" id="IPR035901">
    <property type="entry name" value="GIY-YIG_endonuc_sf"/>
</dbReference>
<organism evidence="3 4">
    <name type="scientific">Chlorobium phaeobacteroides (strain DSM 266 / SMG 266 / 2430)</name>
    <dbReference type="NCBI Taxonomy" id="290317"/>
    <lineage>
        <taxon>Bacteria</taxon>
        <taxon>Pseudomonadati</taxon>
        <taxon>Chlorobiota</taxon>
        <taxon>Chlorobiia</taxon>
        <taxon>Chlorobiales</taxon>
        <taxon>Chlorobiaceae</taxon>
        <taxon>Chlorobium/Pelodictyon group</taxon>
        <taxon>Chlorobium</taxon>
    </lineage>
</organism>
<accession>A1BJ90</accession>
<gene>
    <name evidence="3" type="ordered locus">Cpha266_2479</name>
</gene>
<dbReference type="Pfam" id="PF01541">
    <property type="entry name" value="GIY-YIG"/>
    <property type="match status" value="1"/>
</dbReference>
<dbReference type="Gene3D" id="3.40.1440.10">
    <property type="entry name" value="GIY-YIG endonuclease"/>
    <property type="match status" value="1"/>
</dbReference>
<dbReference type="InterPro" id="IPR050190">
    <property type="entry name" value="UPF0213_domain"/>
</dbReference>
<dbReference type="HOGENOM" id="CLU_135650_6_0_10"/>
<evidence type="ECO:0000313" key="3">
    <source>
        <dbReference type="EMBL" id="ABL66467.1"/>
    </source>
</evidence>
<dbReference type="InterPro" id="IPR000305">
    <property type="entry name" value="GIY-YIG_endonuc"/>
</dbReference>
<dbReference type="SUPFAM" id="SSF82771">
    <property type="entry name" value="GIY-YIG endonuclease"/>
    <property type="match status" value="1"/>
</dbReference>
<dbReference type="RefSeq" id="WP_011746249.1">
    <property type="nucleotide sequence ID" value="NC_008639.1"/>
</dbReference>
<name>A1BJ90_CHLPD</name>
<evidence type="ECO:0000256" key="1">
    <source>
        <dbReference type="ARBA" id="ARBA00007435"/>
    </source>
</evidence>
<dbReference type="PROSITE" id="PS50164">
    <property type="entry name" value="GIY_YIG"/>
    <property type="match status" value="1"/>
</dbReference>
<dbReference type="CDD" id="cd10449">
    <property type="entry name" value="GIY-YIG_SLX1_like"/>
    <property type="match status" value="1"/>
</dbReference>
<dbReference type="KEGG" id="cph:Cpha266_2479"/>
<dbReference type="Proteomes" id="UP000008701">
    <property type="component" value="Chromosome"/>
</dbReference>
<dbReference type="PANTHER" id="PTHR34477">
    <property type="entry name" value="UPF0213 PROTEIN YHBQ"/>
    <property type="match status" value="1"/>
</dbReference>
<dbReference type="eggNOG" id="COG2827">
    <property type="taxonomic scope" value="Bacteria"/>
</dbReference>
<evidence type="ECO:0000259" key="2">
    <source>
        <dbReference type="PROSITE" id="PS50164"/>
    </source>
</evidence>
<comment type="similarity">
    <text evidence="1">Belongs to the UPF0213 family.</text>
</comment>
<reference evidence="3 4" key="1">
    <citation type="submission" date="2006-12" db="EMBL/GenBank/DDBJ databases">
        <title>Complete sequence of Chlorobium phaeobacteroides DSM 266.</title>
        <authorList>
            <consortium name="US DOE Joint Genome Institute"/>
            <person name="Copeland A."/>
            <person name="Lucas S."/>
            <person name="Lapidus A."/>
            <person name="Barry K."/>
            <person name="Detter J.C."/>
            <person name="Glavina del Rio T."/>
            <person name="Hammon N."/>
            <person name="Israni S."/>
            <person name="Pitluck S."/>
            <person name="Goltsman E."/>
            <person name="Schmutz J."/>
            <person name="Larimer F."/>
            <person name="Land M."/>
            <person name="Hauser L."/>
            <person name="Mikhailova N."/>
            <person name="Li T."/>
            <person name="Overmann J."/>
            <person name="Bryant D.A."/>
            <person name="Richardson P."/>
        </authorList>
    </citation>
    <scope>NUCLEOTIDE SEQUENCE [LARGE SCALE GENOMIC DNA]</scope>
    <source>
        <strain evidence="3 4">DSM 266</strain>
    </source>
</reference>
<evidence type="ECO:0000313" key="4">
    <source>
        <dbReference type="Proteomes" id="UP000008701"/>
    </source>
</evidence>
<feature type="domain" description="GIY-YIG" evidence="2">
    <location>
        <begin position="8"/>
        <end position="84"/>
    </location>
</feature>
<sequence>METSESRGPCSLYILYSEEADRYYAGISRDPYRRLAFHNSMERGFTSRYRPWKLLYVKEYPSRIEAQRAEKKVKSWKSRKMTEKVIKGELSV</sequence>